<feature type="domain" description="Fido" evidence="4">
    <location>
        <begin position="99"/>
        <end position="242"/>
    </location>
</feature>
<dbReference type="GO" id="GO:0005524">
    <property type="term" value="F:ATP binding"/>
    <property type="evidence" value="ECO:0007669"/>
    <property type="project" value="UniProtKB-KW"/>
</dbReference>
<name>A0AAT9G9D0_9RICK</name>
<organism evidence="5">
    <name type="scientific">Candidatus Tisiphia endosymbiont of Sergentomyia squamirostris</name>
    <dbReference type="NCBI Taxonomy" id="3113639"/>
    <lineage>
        <taxon>Bacteria</taxon>
        <taxon>Pseudomonadati</taxon>
        <taxon>Pseudomonadota</taxon>
        <taxon>Alphaproteobacteria</taxon>
        <taxon>Rickettsiales</taxon>
        <taxon>Rickettsiaceae</taxon>
        <taxon>Rickettsieae</taxon>
        <taxon>Candidatus Tisiphia</taxon>
    </lineage>
</organism>
<evidence type="ECO:0000256" key="1">
    <source>
        <dbReference type="PIRSR" id="PIRSR640198-1"/>
    </source>
</evidence>
<dbReference type="Pfam" id="PF02661">
    <property type="entry name" value="Fic"/>
    <property type="match status" value="1"/>
</dbReference>
<evidence type="ECO:0000256" key="2">
    <source>
        <dbReference type="PIRSR" id="PIRSR640198-2"/>
    </source>
</evidence>
<keyword evidence="2" id="KW-0067">ATP-binding</keyword>
<dbReference type="EMBL" id="AP029170">
    <property type="protein sequence ID" value="BFD46417.1"/>
    <property type="molecule type" value="Genomic_DNA"/>
</dbReference>
<feature type="binding site" evidence="2">
    <location>
        <begin position="220"/>
        <end position="221"/>
    </location>
    <ligand>
        <name>ATP</name>
        <dbReference type="ChEBI" id="CHEBI:30616"/>
    </ligand>
</feature>
<feature type="active site" evidence="1">
    <location>
        <position position="179"/>
    </location>
</feature>
<proteinExistence type="predicted"/>
<feature type="site" description="Important for autoinhibition of adenylyltransferase activity" evidence="3">
    <location>
        <position position="55"/>
    </location>
</feature>
<keyword evidence="2" id="KW-0547">Nucleotide-binding</keyword>
<sequence>MSKKPPFQVSNKILTLLQDIAYELGILSGAKLSLPAVKLRKSNQIKTIHSSLAIEGNSLSLDQITDIIDGKPVLGPKNDIIEVNNAIKLYNNLHKLNPLSIDCLLEAHRLLMQELIVDNGYFRASGVGIFKGNQIAHIAPKANRVPLLIDKLFQFIKENKDIPWLIKACVFHYELEFIHPFSDGNGRMGRLWQQLLLMKANPIFKYISVEVLIKNEQSEYYDVLAECDKVGESTLFIEFMATQILKALQLYVNNVVSQVKTPKSRLEFAKIKLPNSWFSRKDYILLHKDISSASASRDLIFGVKEGILTHKGIKNQTCYKFQ</sequence>
<dbReference type="InterPro" id="IPR036597">
    <property type="entry name" value="Fido-like_dom_sf"/>
</dbReference>
<dbReference type="InterPro" id="IPR040198">
    <property type="entry name" value="Fido_containing"/>
</dbReference>
<dbReference type="PROSITE" id="PS51459">
    <property type="entry name" value="FIDO"/>
    <property type="match status" value="1"/>
</dbReference>
<feature type="binding site" evidence="2">
    <location>
        <begin position="183"/>
        <end position="190"/>
    </location>
    <ligand>
        <name>ATP</name>
        <dbReference type="ChEBI" id="CHEBI:30616"/>
    </ligand>
</feature>
<evidence type="ECO:0000259" key="4">
    <source>
        <dbReference type="PROSITE" id="PS51459"/>
    </source>
</evidence>
<dbReference type="AlphaFoldDB" id="A0AAT9G9D0"/>
<dbReference type="InterPro" id="IPR003812">
    <property type="entry name" value="Fido"/>
</dbReference>
<evidence type="ECO:0000256" key="3">
    <source>
        <dbReference type="PIRSR" id="PIRSR640198-3"/>
    </source>
</evidence>
<dbReference type="SUPFAM" id="SSF140931">
    <property type="entry name" value="Fic-like"/>
    <property type="match status" value="1"/>
</dbReference>
<dbReference type="PANTHER" id="PTHR13504:SF38">
    <property type="entry name" value="FIDO DOMAIN-CONTAINING PROTEIN"/>
    <property type="match status" value="1"/>
</dbReference>
<reference evidence="5" key="1">
    <citation type="submission" date="2024-01" db="EMBL/GenBank/DDBJ databases">
        <title>Sequencing the genomes of a sandfly, Sergentomyia squamirostris, and its two endosymbionts.</title>
        <authorList>
            <person name="Itokawa K."/>
            <person name="Sanjoba C."/>
        </authorList>
    </citation>
    <scope>NUCLEOTIDE SEQUENCE</scope>
    <source>
        <strain evidence="5">RiSSQ</strain>
    </source>
</reference>
<dbReference type="PANTHER" id="PTHR13504">
    <property type="entry name" value="FIDO DOMAIN-CONTAINING PROTEIN DDB_G0283145"/>
    <property type="match status" value="1"/>
</dbReference>
<evidence type="ECO:0000313" key="5">
    <source>
        <dbReference type="EMBL" id="BFD46417.1"/>
    </source>
</evidence>
<accession>A0AAT9G9D0</accession>
<protein>
    <submittedName>
        <fullName evidence="5">Fic family protein</fullName>
    </submittedName>
</protein>
<dbReference type="Gene3D" id="1.10.3290.10">
    <property type="entry name" value="Fido-like domain"/>
    <property type="match status" value="1"/>
</dbReference>
<gene>
    <name evidence="5" type="ORF">DMENIID0002_10630</name>
</gene>